<dbReference type="PANTHER" id="PTHR31676:SF180">
    <property type="entry name" value="T31J12.3 PROTEIN"/>
    <property type="match status" value="1"/>
</dbReference>
<evidence type="ECO:0000313" key="3">
    <source>
        <dbReference type="Proteomes" id="UP000682877"/>
    </source>
</evidence>
<dbReference type="Proteomes" id="UP000682877">
    <property type="component" value="Chromosome 1"/>
</dbReference>
<dbReference type="SUPFAM" id="SSF141562">
    <property type="entry name" value="At5g01610-like"/>
    <property type="match status" value="1"/>
</dbReference>
<sequence length="185" mass="20633">MGLVTEEVRAKAEMYTGDEICREKTKCFLKEISMPNGLLPLKDIEEVGYDRESGVVWLKQKKSITHKFTEIDKLVSYGTEVTAIVETGKIKKLTGVKAKELLIWVTINEIYTEEPPTKITFKTPTTLSRTFPVTAFTVPEEEPAKEEPAKEEPAKEEPAKEKSSEATEAKEAVAIKEAIAVKEAA</sequence>
<dbReference type="PANTHER" id="PTHR31676">
    <property type="entry name" value="T31J12.3 PROTEIN-RELATED"/>
    <property type="match status" value="1"/>
</dbReference>
<keyword evidence="3" id="KW-1185">Reference proteome</keyword>
<organism evidence="2 3">
    <name type="scientific">Arabidopsis arenosa</name>
    <name type="common">Sand rock-cress</name>
    <name type="synonym">Cardaminopsis arenosa</name>
    <dbReference type="NCBI Taxonomy" id="38785"/>
    <lineage>
        <taxon>Eukaryota</taxon>
        <taxon>Viridiplantae</taxon>
        <taxon>Streptophyta</taxon>
        <taxon>Embryophyta</taxon>
        <taxon>Tracheophyta</taxon>
        <taxon>Spermatophyta</taxon>
        <taxon>Magnoliopsida</taxon>
        <taxon>eudicotyledons</taxon>
        <taxon>Gunneridae</taxon>
        <taxon>Pentapetalae</taxon>
        <taxon>rosids</taxon>
        <taxon>malvids</taxon>
        <taxon>Brassicales</taxon>
        <taxon>Brassicaceae</taxon>
        <taxon>Camelineae</taxon>
        <taxon>Arabidopsis</taxon>
    </lineage>
</organism>
<dbReference type="FunFam" id="2.30.240.10:FF:000001">
    <property type="entry name" value="At1g56580/F25P12_18"/>
    <property type="match status" value="1"/>
</dbReference>
<name>A0A8S1ZHZ8_ARAAE</name>
<evidence type="ECO:0000256" key="1">
    <source>
        <dbReference type="SAM" id="MobiDB-lite"/>
    </source>
</evidence>
<protein>
    <submittedName>
        <fullName evidence="2">Uncharacterized protein</fullName>
    </submittedName>
</protein>
<dbReference type="Gene3D" id="2.30.240.10">
    <property type="entry name" value="At5g01610-like"/>
    <property type="match status" value="1"/>
</dbReference>
<accession>A0A8S1ZHZ8</accession>
<feature type="region of interest" description="Disordered" evidence="1">
    <location>
        <begin position="137"/>
        <end position="169"/>
    </location>
</feature>
<reference evidence="2" key="1">
    <citation type="submission" date="2021-01" db="EMBL/GenBank/DDBJ databases">
        <authorList>
            <person name="Bezrukov I."/>
        </authorList>
    </citation>
    <scope>NUCLEOTIDE SEQUENCE</scope>
</reference>
<proteinExistence type="predicted"/>
<dbReference type="AlphaFoldDB" id="A0A8S1ZHZ8"/>
<feature type="compositionally biased region" description="Basic and acidic residues" evidence="1">
    <location>
        <begin position="145"/>
        <end position="169"/>
    </location>
</feature>
<evidence type="ECO:0000313" key="2">
    <source>
        <dbReference type="EMBL" id="CAE5956963.1"/>
    </source>
</evidence>
<gene>
    <name evidence="2" type="ORF">AARE701A_LOCUS714</name>
</gene>
<dbReference type="EMBL" id="LR999451">
    <property type="protein sequence ID" value="CAE5956963.1"/>
    <property type="molecule type" value="Genomic_DNA"/>
</dbReference>
<dbReference type="InterPro" id="IPR007493">
    <property type="entry name" value="DUF538"/>
</dbReference>
<dbReference type="InterPro" id="IPR036758">
    <property type="entry name" value="At5g01610-like"/>
</dbReference>
<dbReference type="Pfam" id="PF04398">
    <property type="entry name" value="DUF538"/>
    <property type="match status" value="1"/>
</dbReference>